<accession>A0ABS5CG82</accession>
<evidence type="ECO:0000256" key="5">
    <source>
        <dbReference type="ARBA" id="ARBA00023065"/>
    </source>
</evidence>
<feature type="transmembrane region" description="Helical" evidence="8">
    <location>
        <begin position="70"/>
        <end position="92"/>
    </location>
</feature>
<evidence type="ECO:0000256" key="1">
    <source>
        <dbReference type="ARBA" id="ARBA00022448"/>
    </source>
</evidence>
<comment type="caution">
    <text evidence="9">The sequence shown here is derived from an EMBL/GenBank/DDBJ whole genome shotgun (WGS) entry which is preliminary data.</text>
</comment>
<sequence length="186" mass="19267">MVEAGMHAGQLLTLLIIAMALGMDAFSLGVGIGLKGIRLMDIAKLSAIIALFHMVMPLMGIFTGKYVSTLLGGVATTAAGALLLLLGGHMIYSSLRGDAVESIDYRSSWGMLLFALGVSIDSFSVGISLGMFDTDMLLTVLLFGVAGGLMSVFGLLLGRKVGTSLGGYGEACGGVILFTFGLLFLF</sequence>
<feature type="transmembrane region" description="Helical" evidence="8">
    <location>
        <begin position="45"/>
        <end position="64"/>
    </location>
</feature>
<dbReference type="PANTHER" id="PTHR35529">
    <property type="entry name" value="MANGANESE EFFLUX PUMP MNTP-RELATED"/>
    <property type="match status" value="1"/>
</dbReference>
<keyword evidence="1 8" id="KW-0813">Transport</keyword>
<dbReference type="RefSeq" id="WP_210660832.1">
    <property type="nucleotide sequence ID" value="NZ_JAGKSP010000008.1"/>
</dbReference>
<keyword evidence="10" id="KW-1185">Reference proteome</keyword>
<dbReference type="InterPro" id="IPR022929">
    <property type="entry name" value="Put_MntP"/>
</dbReference>
<evidence type="ECO:0000256" key="6">
    <source>
        <dbReference type="ARBA" id="ARBA00023136"/>
    </source>
</evidence>
<comment type="similarity">
    <text evidence="8">Belongs to the MntP (TC 9.B.29) family.</text>
</comment>
<comment type="function">
    <text evidence="8">Probably functions as a manganese efflux pump.</text>
</comment>
<gene>
    <name evidence="8" type="primary">mntP</name>
    <name evidence="9" type="ORF">I8J30_19200</name>
</gene>
<keyword evidence="5 8" id="KW-0406">Ion transport</keyword>
<keyword evidence="2 8" id="KW-1003">Cell membrane</keyword>
<evidence type="ECO:0000313" key="9">
    <source>
        <dbReference type="EMBL" id="MBP3964853.1"/>
    </source>
</evidence>
<feature type="transmembrane region" description="Helical" evidence="8">
    <location>
        <begin position="138"/>
        <end position="158"/>
    </location>
</feature>
<dbReference type="Pfam" id="PF02659">
    <property type="entry name" value="Mntp"/>
    <property type="match status" value="1"/>
</dbReference>
<evidence type="ECO:0000313" key="10">
    <source>
        <dbReference type="Proteomes" id="UP000673394"/>
    </source>
</evidence>
<evidence type="ECO:0000256" key="3">
    <source>
        <dbReference type="ARBA" id="ARBA00022692"/>
    </source>
</evidence>
<dbReference type="HAMAP" id="MF_01521">
    <property type="entry name" value="MntP_pump"/>
    <property type="match status" value="1"/>
</dbReference>
<keyword evidence="3 8" id="KW-0812">Transmembrane</keyword>
<evidence type="ECO:0000256" key="4">
    <source>
        <dbReference type="ARBA" id="ARBA00022989"/>
    </source>
</evidence>
<dbReference type="Proteomes" id="UP000673394">
    <property type="component" value="Unassembled WGS sequence"/>
</dbReference>
<reference evidence="9 10" key="1">
    <citation type="submission" date="2021-04" db="EMBL/GenBank/DDBJ databases">
        <title>Paenibacillus sp. DLE-14 whole genome sequence.</title>
        <authorList>
            <person name="Ham Y.J."/>
        </authorList>
    </citation>
    <scope>NUCLEOTIDE SEQUENCE [LARGE SCALE GENOMIC DNA]</scope>
    <source>
        <strain evidence="9 10">DLE-14</strain>
    </source>
</reference>
<keyword evidence="7 8" id="KW-0464">Manganese</keyword>
<keyword evidence="6 8" id="KW-0472">Membrane</keyword>
<keyword evidence="4 8" id="KW-1133">Transmembrane helix</keyword>
<dbReference type="InterPro" id="IPR003810">
    <property type="entry name" value="Mntp/YtaF"/>
</dbReference>
<evidence type="ECO:0000256" key="7">
    <source>
        <dbReference type="ARBA" id="ARBA00023211"/>
    </source>
</evidence>
<dbReference type="PANTHER" id="PTHR35529:SF1">
    <property type="entry name" value="MANGANESE EFFLUX PUMP MNTP-RELATED"/>
    <property type="match status" value="1"/>
</dbReference>
<protein>
    <recommendedName>
        <fullName evidence="8">Putative manganese efflux pump MntP</fullName>
    </recommendedName>
</protein>
<feature type="transmembrane region" description="Helical" evidence="8">
    <location>
        <begin position="165"/>
        <end position="185"/>
    </location>
</feature>
<feature type="transmembrane region" description="Helical" evidence="8">
    <location>
        <begin position="112"/>
        <end position="132"/>
    </location>
</feature>
<evidence type="ECO:0000256" key="2">
    <source>
        <dbReference type="ARBA" id="ARBA00022475"/>
    </source>
</evidence>
<organism evidence="9 10">
    <name type="scientific">Paenibacillus lignilyticus</name>
    <dbReference type="NCBI Taxonomy" id="1172615"/>
    <lineage>
        <taxon>Bacteria</taxon>
        <taxon>Bacillati</taxon>
        <taxon>Bacillota</taxon>
        <taxon>Bacilli</taxon>
        <taxon>Bacillales</taxon>
        <taxon>Paenibacillaceae</taxon>
        <taxon>Paenibacillus</taxon>
    </lineage>
</organism>
<feature type="transmembrane region" description="Helical" evidence="8">
    <location>
        <begin position="12"/>
        <end position="33"/>
    </location>
</feature>
<evidence type="ECO:0000256" key="8">
    <source>
        <dbReference type="HAMAP-Rule" id="MF_01521"/>
    </source>
</evidence>
<dbReference type="EMBL" id="JAGKSP010000008">
    <property type="protein sequence ID" value="MBP3964853.1"/>
    <property type="molecule type" value="Genomic_DNA"/>
</dbReference>
<proteinExistence type="inferred from homology"/>
<comment type="subcellular location">
    <subcellularLocation>
        <location evidence="8">Cell membrane</location>
        <topology evidence="8">Multi-pass membrane protein</topology>
    </subcellularLocation>
</comment>
<name>A0ABS5CG82_9BACL</name>